<dbReference type="Pfam" id="PF00571">
    <property type="entry name" value="CBS"/>
    <property type="match status" value="4"/>
</dbReference>
<dbReference type="Proteomes" id="UP000789831">
    <property type="component" value="Unassembled WGS sequence"/>
</dbReference>
<feature type="compositionally biased region" description="Basic residues" evidence="3">
    <location>
        <begin position="62"/>
        <end position="75"/>
    </location>
</feature>
<feature type="compositionally biased region" description="Basic and acidic residues" evidence="3">
    <location>
        <begin position="46"/>
        <end position="61"/>
    </location>
</feature>
<feature type="domain" description="PB1" evidence="6">
    <location>
        <begin position="466"/>
        <end position="550"/>
    </location>
</feature>
<dbReference type="Pfam" id="PF00564">
    <property type="entry name" value="PB1"/>
    <property type="match status" value="1"/>
</dbReference>
<feature type="compositionally biased region" description="Low complexity" evidence="3">
    <location>
        <begin position="406"/>
        <end position="420"/>
    </location>
</feature>
<protein>
    <submittedName>
        <fullName evidence="7">6773_t:CDS:1</fullName>
    </submittedName>
</protein>
<evidence type="ECO:0000256" key="1">
    <source>
        <dbReference type="ARBA" id="ARBA00022737"/>
    </source>
</evidence>
<organism evidence="7 8">
    <name type="scientific">Ambispora gerdemannii</name>
    <dbReference type="NCBI Taxonomy" id="144530"/>
    <lineage>
        <taxon>Eukaryota</taxon>
        <taxon>Fungi</taxon>
        <taxon>Fungi incertae sedis</taxon>
        <taxon>Mucoromycota</taxon>
        <taxon>Glomeromycotina</taxon>
        <taxon>Glomeromycetes</taxon>
        <taxon>Archaeosporales</taxon>
        <taxon>Ambisporaceae</taxon>
        <taxon>Ambispora</taxon>
    </lineage>
</organism>
<proteinExistence type="predicted"/>
<feature type="region of interest" description="Disordered" evidence="3">
    <location>
        <begin position="556"/>
        <end position="581"/>
    </location>
</feature>
<dbReference type="Gene3D" id="3.10.20.90">
    <property type="entry name" value="Phosphatidylinositol 3-kinase Catalytic Subunit, Chain A, domain 1"/>
    <property type="match status" value="1"/>
</dbReference>
<evidence type="ECO:0000259" key="6">
    <source>
        <dbReference type="PROSITE" id="PS51745"/>
    </source>
</evidence>
<keyword evidence="4" id="KW-1133">Transmembrane helix</keyword>
<dbReference type="SMART" id="SM00116">
    <property type="entry name" value="CBS"/>
    <property type="match status" value="4"/>
</dbReference>
<keyword evidence="2" id="KW-0129">CBS domain</keyword>
<dbReference type="Gene3D" id="3.10.580.10">
    <property type="entry name" value="CBS-domain"/>
    <property type="match status" value="2"/>
</dbReference>
<dbReference type="InterPro" id="IPR000644">
    <property type="entry name" value="CBS_dom"/>
</dbReference>
<sequence length="626" mass="68948">MSAATYRTKKSSPPGSGFPTPAQSRDSSSEVGSIVSDTTRKKHTKKKDEAIRKKVEQELTSKKKSRANSGAKKRQNAQNQKQDGTVASLRPTQALTVRENFLVEEAAQFMAAKRADCVLVIDHEEHLSGIFTAKDLAFRVVGEGLDARNTTVAKIMTHEPKCVKLDTSATFALETMVDRGFRHLVNGDVVGLLDITKCLYEALDKMERAYGSSKKLYDALEGVEKEWSNQPTHLVHYLGMLRDKMSCPTLATLLDERTRHVEVGVRTTVRDAARLMRQYRTTAVLVMEHGMIAGIFTSKDIVLRVIAAGLDPATCSVARVMTPHPDTAPSHTSILDALKKMYDGHYLNLPVVDDGHISGMIDVLRLTYATMEQMNSTQAQDSHESGGGPMWGRFWNSFANDGDNESIVSDSISPSQSASNVPPPSPNSHMRGSGHISPIPEIHPSESASAIDDNGSLASFPRGHDENFFTFKFKSPSGKTHRFTMDYTNLDMIRHRVASQLPKTIKAFSLAYVDDDNDHVLMSSDDDVVDAVRIAQRQGLSRVLLLVQEIDEKKPASKSRASRVSQEEDETASDLIGKKKKRRSRHLDREIVGNNNPLNDWLLPAAVVTLAAAIVGVFAISKISGR</sequence>
<keyword evidence="1" id="KW-0677">Repeat</keyword>
<dbReference type="InterPro" id="IPR053793">
    <property type="entry name" value="PB1-like"/>
</dbReference>
<keyword evidence="4" id="KW-0472">Membrane</keyword>
<feature type="compositionally biased region" description="Polar residues" evidence="3">
    <location>
        <begin position="21"/>
        <end position="37"/>
    </location>
</feature>
<gene>
    <name evidence="7" type="ORF">AGERDE_LOCUS8297</name>
</gene>
<dbReference type="InterPro" id="IPR046342">
    <property type="entry name" value="CBS_dom_sf"/>
</dbReference>
<feature type="domain" description="CBS" evidence="5">
    <location>
        <begin position="321"/>
        <end position="377"/>
    </location>
</feature>
<evidence type="ECO:0000259" key="5">
    <source>
        <dbReference type="PROSITE" id="PS51371"/>
    </source>
</evidence>
<dbReference type="InterPro" id="IPR000270">
    <property type="entry name" value="PB1_dom"/>
</dbReference>
<dbReference type="AlphaFoldDB" id="A0A9N9BYV8"/>
<evidence type="ECO:0000313" key="7">
    <source>
        <dbReference type="EMBL" id="CAG8584601.1"/>
    </source>
</evidence>
<dbReference type="PROSITE" id="PS51371">
    <property type="entry name" value="CBS"/>
    <property type="match status" value="2"/>
</dbReference>
<dbReference type="CDD" id="cd17782">
    <property type="entry name" value="CBS_pair_MUG70_2"/>
    <property type="match status" value="1"/>
</dbReference>
<accession>A0A9N9BYV8</accession>
<keyword evidence="8" id="KW-1185">Reference proteome</keyword>
<feature type="region of interest" description="Disordered" evidence="3">
    <location>
        <begin position="1"/>
        <end position="87"/>
    </location>
</feature>
<dbReference type="InterPro" id="IPR051462">
    <property type="entry name" value="CBS_domain-containing"/>
</dbReference>
<feature type="transmembrane region" description="Helical" evidence="4">
    <location>
        <begin position="601"/>
        <end position="620"/>
    </location>
</feature>
<evidence type="ECO:0000256" key="4">
    <source>
        <dbReference type="SAM" id="Phobius"/>
    </source>
</evidence>
<evidence type="ECO:0000256" key="3">
    <source>
        <dbReference type="SAM" id="MobiDB-lite"/>
    </source>
</evidence>
<reference evidence="7" key="1">
    <citation type="submission" date="2021-06" db="EMBL/GenBank/DDBJ databases">
        <authorList>
            <person name="Kallberg Y."/>
            <person name="Tangrot J."/>
            <person name="Rosling A."/>
        </authorList>
    </citation>
    <scope>NUCLEOTIDE SEQUENCE</scope>
    <source>
        <strain evidence="7">MT106</strain>
    </source>
</reference>
<dbReference type="SUPFAM" id="SSF54277">
    <property type="entry name" value="CAD &amp; PB1 domains"/>
    <property type="match status" value="1"/>
</dbReference>
<name>A0A9N9BYV8_9GLOM</name>
<feature type="region of interest" description="Disordered" evidence="3">
    <location>
        <begin position="405"/>
        <end position="457"/>
    </location>
</feature>
<feature type="domain" description="CBS" evidence="5">
    <location>
        <begin position="89"/>
        <end position="147"/>
    </location>
</feature>
<dbReference type="PANTHER" id="PTHR48108">
    <property type="entry name" value="CBS DOMAIN-CONTAINING PROTEIN CBSX2, CHLOROPLASTIC"/>
    <property type="match status" value="1"/>
</dbReference>
<dbReference type="SMART" id="SM00666">
    <property type="entry name" value="PB1"/>
    <property type="match status" value="1"/>
</dbReference>
<keyword evidence="4" id="KW-0812">Transmembrane</keyword>
<evidence type="ECO:0000313" key="8">
    <source>
        <dbReference type="Proteomes" id="UP000789831"/>
    </source>
</evidence>
<dbReference type="PROSITE" id="PS51745">
    <property type="entry name" value="PB1"/>
    <property type="match status" value="1"/>
</dbReference>
<dbReference type="EMBL" id="CAJVPL010001719">
    <property type="protein sequence ID" value="CAG8584601.1"/>
    <property type="molecule type" value="Genomic_DNA"/>
</dbReference>
<dbReference type="OrthoDB" id="418595at2759"/>
<dbReference type="CDD" id="cd17781">
    <property type="entry name" value="CBS_pair_MUG70_1"/>
    <property type="match status" value="1"/>
</dbReference>
<dbReference type="PANTHER" id="PTHR48108:SF26">
    <property type="entry name" value="CBS DOMAIN-CONTAINING PROTEIN DDB_G0289609"/>
    <property type="match status" value="1"/>
</dbReference>
<comment type="caution">
    <text evidence="7">The sequence shown here is derived from an EMBL/GenBank/DDBJ whole genome shotgun (WGS) entry which is preliminary data.</text>
</comment>
<evidence type="ECO:0000256" key="2">
    <source>
        <dbReference type="PROSITE-ProRule" id="PRU00703"/>
    </source>
</evidence>
<dbReference type="SUPFAM" id="SSF54631">
    <property type="entry name" value="CBS-domain pair"/>
    <property type="match status" value="2"/>
</dbReference>